<reference evidence="1 2" key="1">
    <citation type="journal article" date="2018" name="Sci. Adv.">
        <title>Multi-heme cytochromes provide a pathway for survival in energy-limited environments.</title>
        <authorList>
            <person name="Deng X."/>
            <person name="Dohmae N."/>
            <person name="Nealson K.H."/>
            <person name="Hashimoto K."/>
            <person name="Okamoto A."/>
        </authorList>
    </citation>
    <scope>NUCLEOTIDE SEQUENCE [LARGE SCALE GENOMIC DNA]</scope>
    <source>
        <strain evidence="1 2">IS5</strain>
    </source>
</reference>
<sequence>MMKNYTEILDRLQKGLGKAYLESPLILGVPGVSVAVKIDPHYYLCVMPAFLSRLAELSGMFPDTAEQALIRTGSLITGVHGSHLTQVTVVWGSPPISRRVNASFVLAEFVDRALRLYGNQLTPMSVADLRITTDDQEAVAKFFDTKTCVDKTAFTQPV</sequence>
<dbReference type="EMBL" id="AP017378">
    <property type="protein sequence ID" value="BBD06835.1"/>
    <property type="molecule type" value="Genomic_DNA"/>
</dbReference>
<gene>
    <name evidence="1" type="ORF">DFE_0109</name>
</gene>
<dbReference type="AlphaFoldDB" id="A0A2Z6AUG3"/>
<accession>A0A2Z6AUG3</accession>
<evidence type="ECO:0000313" key="2">
    <source>
        <dbReference type="Proteomes" id="UP000269883"/>
    </source>
</evidence>
<organism evidence="1 2">
    <name type="scientific">Desulfovibrio ferrophilus</name>
    <dbReference type="NCBI Taxonomy" id="241368"/>
    <lineage>
        <taxon>Bacteria</taxon>
        <taxon>Pseudomonadati</taxon>
        <taxon>Thermodesulfobacteriota</taxon>
        <taxon>Desulfovibrionia</taxon>
        <taxon>Desulfovibrionales</taxon>
        <taxon>Desulfovibrionaceae</taxon>
        <taxon>Desulfovibrio</taxon>
    </lineage>
</organism>
<dbReference type="OrthoDB" id="5459073at2"/>
<keyword evidence="2" id="KW-1185">Reference proteome</keyword>
<dbReference type="Proteomes" id="UP000269883">
    <property type="component" value="Chromosome"/>
</dbReference>
<protein>
    <submittedName>
        <fullName evidence="1">Uncharacterized protein</fullName>
    </submittedName>
</protein>
<dbReference type="RefSeq" id="WP_126375639.1">
    <property type="nucleotide sequence ID" value="NZ_AP017378.1"/>
</dbReference>
<dbReference type="KEGG" id="dfl:DFE_0109"/>
<proteinExistence type="predicted"/>
<evidence type="ECO:0000313" key="1">
    <source>
        <dbReference type="EMBL" id="BBD06835.1"/>
    </source>
</evidence>
<name>A0A2Z6AUG3_9BACT</name>